<name>A0A059BC03_EUCGR</name>
<evidence type="ECO:0000313" key="1">
    <source>
        <dbReference type="EMBL" id="KCW63210.1"/>
    </source>
</evidence>
<proteinExistence type="predicted"/>
<dbReference type="AlphaFoldDB" id="A0A059BC03"/>
<gene>
    <name evidence="1" type="ORF">EUGRSUZ_G00828</name>
</gene>
<accession>A0A059BC03</accession>
<dbReference type="Gramene" id="KCW63210">
    <property type="protein sequence ID" value="KCW63210"/>
    <property type="gene ID" value="EUGRSUZ_G00828"/>
</dbReference>
<dbReference type="EMBL" id="KK198759">
    <property type="protein sequence ID" value="KCW63210.1"/>
    <property type="molecule type" value="Genomic_DNA"/>
</dbReference>
<protein>
    <submittedName>
        <fullName evidence="1">Uncharacterized protein</fullName>
    </submittedName>
</protein>
<sequence>MEFDQVCKVHGSSHAHSLVKSLERDRSSNCSSRDFPGKLKKQGLRRALEPASKFVLDYPFSKIAVKLIHLKKINVVRFS</sequence>
<reference evidence="1" key="1">
    <citation type="submission" date="2013-07" db="EMBL/GenBank/DDBJ databases">
        <title>The genome of Eucalyptus grandis.</title>
        <authorList>
            <person name="Schmutz J."/>
            <person name="Hayes R."/>
            <person name="Myburg A."/>
            <person name="Tuskan G."/>
            <person name="Grattapaglia D."/>
            <person name="Rokhsar D.S."/>
        </authorList>
    </citation>
    <scope>NUCLEOTIDE SEQUENCE</scope>
    <source>
        <tissue evidence="1">Leaf extractions</tissue>
    </source>
</reference>
<organism evidence="1">
    <name type="scientific">Eucalyptus grandis</name>
    <name type="common">Flooded gum</name>
    <dbReference type="NCBI Taxonomy" id="71139"/>
    <lineage>
        <taxon>Eukaryota</taxon>
        <taxon>Viridiplantae</taxon>
        <taxon>Streptophyta</taxon>
        <taxon>Embryophyta</taxon>
        <taxon>Tracheophyta</taxon>
        <taxon>Spermatophyta</taxon>
        <taxon>Magnoliopsida</taxon>
        <taxon>eudicotyledons</taxon>
        <taxon>Gunneridae</taxon>
        <taxon>Pentapetalae</taxon>
        <taxon>rosids</taxon>
        <taxon>malvids</taxon>
        <taxon>Myrtales</taxon>
        <taxon>Myrtaceae</taxon>
        <taxon>Myrtoideae</taxon>
        <taxon>Eucalypteae</taxon>
        <taxon>Eucalyptus</taxon>
    </lineage>
</organism>
<dbReference type="InParanoid" id="A0A059BC03"/>